<dbReference type="GO" id="GO:0015562">
    <property type="term" value="F:efflux transmembrane transporter activity"/>
    <property type="evidence" value="ECO:0007669"/>
    <property type="project" value="InterPro"/>
</dbReference>
<organism evidence="4 5">
    <name type="scientific">Pedobacter antarcticus 4BY</name>
    <dbReference type="NCBI Taxonomy" id="1358423"/>
    <lineage>
        <taxon>Bacteria</taxon>
        <taxon>Pseudomonadati</taxon>
        <taxon>Bacteroidota</taxon>
        <taxon>Sphingobacteriia</taxon>
        <taxon>Sphingobacteriales</taxon>
        <taxon>Sphingobacteriaceae</taxon>
        <taxon>Pedobacter</taxon>
    </lineage>
</organism>
<dbReference type="EMBL" id="JNFF01000024">
    <property type="protein sequence ID" value="KEQ30884.1"/>
    <property type="molecule type" value="Genomic_DNA"/>
</dbReference>
<dbReference type="SUPFAM" id="SSF56954">
    <property type="entry name" value="Outer membrane efflux proteins (OEP)"/>
    <property type="match status" value="1"/>
</dbReference>
<dbReference type="PANTHER" id="PTHR30203:SF33">
    <property type="entry name" value="BLR4455 PROTEIN"/>
    <property type="match status" value="1"/>
</dbReference>
<keyword evidence="2" id="KW-0564">Palmitate</keyword>
<keyword evidence="2" id="KW-0812">Transmembrane</keyword>
<sequence length="471" mass="51703">MKLYSKYTLFVLTAVLLLASCKVSRDVALPEHTTPAQFQGAYSSQVSGIASLSYTEIFNEPELLSLIDTAIKKNYDLQIAMKNMEAAGILLKQQSFRNIPQLSLQVNANTSRPSDHSLNGVTMSQFIGSSHIEDYNLAAGLSWEADIWGKLSQQKNAAAATYLQSAEARKAVQTRLVSQVATIYYNLLMLDTQLETARKNLALNTNTLRIIKMKFEAGQLTSLAVQQAADQQLTASALIPNLEQQAALAENALHVLTGRFPGKMNRINRLENIPVDSSKVTGVPAEMLSLRPDVKQAELELVKANAKAGYTKASMYPSLVLSANGGLNSFKASNWLNIPASLFGNLAGGLTQPIFQRRELKTQYELALKDREAVVLKFRSTVLEAVAEVTDELVKTDKLQQQYQLTAQRVGLARVALKNADLLFNSGKADYLEVINAQRNALQSELELASLKMARLQAHIGLYRALGGGWK</sequence>
<evidence type="ECO:0000256" key="2">
    <source>
        <dbReference type="RuleBase" id="RU362097"/>
    </source>
</evidence>
<dbReference type="PROSITE" id="PS51257">
    <property type="entry name" value="PROKAR_LIPOPROTEIN"/>
    <property type="match status" value="1"/>
</dbReference>
<dbReference type="OrthoDB" id="9770517at2"/>
<proteinExistence type="inferred from homology"/>
<dbReference type="RefSeq" id="WP_051759658.1">
    <property type="nucleotide sequence ID" value="NZ_JNFF01000024.1"/>
</dbReference>
<keyword evidence="2" id="KW-0732">Signal</keyword>
<keyword evidence="2" id="KW-0449">Lipoprotein</keyword>
<protein>
    <submittedName>
        <fullName evidence="4">RND transporter</fullName>
    </submittedName>
</protein>
<keyword evidence="5" id="KW-1185">Reference proteome</keyword>
<feature type="coiled-coil region" evidence="3">
    <location>
        <begin position="432"/>
        <end position="459"/>
    </location>
</feature>
<comment type="subcellular location">
    <subcellularLocation>
        <location evidence="2">Cell membrane</location>
        <topology evidence="2">Lipid-anchor</topology>
    </subcellularLocation>
</comment>
<keyword evidence="3" id="KW-0175">Coiled coil</keyword>
<dbReference type="NCBIfam" id="TIGR01845">
    <property type="entry name" value="outer_NodT"/>
    <property type="match status" value="1"/>
</dbReference>
<evidence type="ECO:0000256" key="3">
    <source>
        <dbReference type="SAM" id="Coils"/>
    </source>
</evidence>
<reference evidence="4 5" key="1">
    <citation type="journal article" date="1992" name="Int. J. Syst. Bacteriol.">
        <title>Sphingobacterium antarcticus sp. nov. a Psychrotrophic Bacterium from the Soils of Schirmacher Oasis, Antarctica.</title>
        <authorList>
            <person name="Shivaji S."/>
            <person name="Ray M.K."/>
            <person name="Rao N.S."/>
            <person name="Saiserr L."/>
            <person name="Jagannadham M.V."/>
            <person name="Kumar G.S."/>
            <person name="Reddy G."/>
            <person name="Bhargava P.M."/>
        </authorList>
    </citation>
    <scope>NUCLEOTIDE SEQUENCE [LARGE SCALE GENOMIC DNA]</scope>
    <source>
        <strain evidence="4 5">4BY</strain>
    </source>
</reference>
<dbReference type="Proteomes" id="UP000028007">
    <property type="component" value="Unassembled WGS sequence"/>
</dbReference>
<dbReference type="Gene3D" id="1.20.1600.10">
    <property type="entry name" value="Outer membrane efflux proteins (OEP)"/>
    <property type="match status" value="1"/>
</dbReference>
<accession>A0A081PJL1</accession>
<comment type="caution">
    <text evidence="4">The sequence shown here is derived from an EMBL/GenBank/DDBJ whole genome shotgun (WGS) entry which is preliminary data.</text>
</comment>
<dbReference type="AlphaFoldDB" id="A0A081PJL1"/>
<dbReference type="Pfam" id="PF02321">
    <property type="entry name" value="OEP"/>
    <property type="match status" value="2"/>
</dbReference>
<dbReference type="Gene3D" id="2.20.200.10">
    <property type="entry name" value="Outer membrane efflux proteins (OEP)"/>
    <property type="match status" value="1"/>
</dbReference>
<evidence type="ECO:0000313" key="4">
    <source>
        <dbReference type="EMBL" id="KEQ30884.1"/>
    </source>
</evidence>
<gene>
    <name evidence="4" type="ORF">N180_12545</name>
</gene>
<dbReference type="InterPro" id="IPR003423">
    <property type="entry name" value="OMP_efflux"/>
</dbReference>
<evidence type="ECO:0000256" key="1">
    <source>
        <dbReference type="ARBA" id="ARBA00007613"/>
    </source>
</evidence>
<feature type="chain" id="PRO_5001432893" evidence="2">
    <location>
        <begin position="26"/>
        <end position="471"/>
    </location>
</feature>
<name>A0A081PJL1_9SPHI</name>
<feature type="signal peptide" evidence="2">
    <location>
        <begin position="1"/>
        <end position="25"/>
    </location>
</feature>
<dbReference type="GO" id="GO:0005886">
    <property type="term" value="C:plasma membrane"/>
    <property type="evidence" value="ECO:0007669"/>
    <property type="project" value="UniProtKB-SubCell"/>
</dbReference>
<dbReference type="eggNOG" id="COG1538">
    <property type="taxonomic scope" value="Bacteria"/>
</dbReference>
<comment type="similarity">
    <text evidence="1 2">Belongs to the outer membrane factor (OMF) (TC 1.B.17) family.</text>
</comment>
<keyword evidence="2" id="KW-0472">Membrane</keyword>
<evidence type="ECO:0000313" key="5">
    <source>
        <dbReference type="Proteomes" id="UP000028007"/>
    </source>
</evidence>
<dbReference type="InterPro" id="IPR010131">
    <property type="entry name" value="MdtP/NodT-like"/>
</dbReference>
<keyword evidence="2" id="KW-1134">Transmembrane beta strand</keyword>
<dbReference type="PANTHER" id="PTHR30203">
    <property type="entry name" value="OUTER MEMBRANE CATION EFFLUX PROTEIN"/>
    <property type="match status" value="1"/>
</dbReference>